<protein>
    <submittedName>
        <fullName evidence="2">Uncharacterized protein</fullName>
    </submittedName>
</protein>
<comment type="caution">
    <text evidence="2">The sequence shown here is derived from an EMBL/GenBank/DDBJ whole genome shotgun (WGS) entry which is preliminary data.</text>
</comment>
<dbReference type="RefSeq" id="WP_186940675.1">
    <property type="nucleotide sequence ID" value="NZ_JACOGA010000003.1"/>
</dbReference>
<keyword evidence="3" id="KW-1185">Reference proteome</keyword>
<organism evidence="2 3">
    <name type="scientific">Undibacterium flavidum</name>
    <dbReference type="NCBI Taxonomy" id="2762297"/>
    <lineage>
        <taxon>Bacteria</taxon>
        <taxon>Pseudomonadati</taxon>
        <taxon>Pseudomonadota</taxon>
        <taxon>Betaproteobacteria</taxon>
        <taxon>Burkholderiales</taxon>
        <taxon>Oxalobacteraceae</taxon>
        <taxon>Undibacterium</taxon>
    </lineage>
</organism>
<dbReference type="Proteomes" id="UP000624279">
    <property type="component" value="Unassembled WGS sequence"/>
</dbReference>
<feature type="transmembrane region" description="Helical" evidence="1">
    <location>
        <begin position="118"/>
        <end position="137"/>
    </location>
</feature>
<gene>
    <name evidence="2" type="ORF">H8K55_03620</name>
</gene>
<name>A0ABR6Y7R8_9BURK</name>
<evidence type="ECO:0000256" key="1">
    <source>
        <dbReference type="SAM" id="Phobius"/>
    </source>
</evidence>
<reference evidence="2 3" key="1">
    <citation type="submission" date="2020-08" db="EMBL/GenBank/DDBJ databases">
        <title>Novel species isolated from subtropical streams in China.</title>
        <authorList>
            <person name="Lu H."/>
        </authorList>
    </citation>
    <scope>NUCLEOTIDE SEQUENCE [LARGE SCALE GENOMIC DNA]</scope>
    <source>
        <strain evidence="2 3">LX15W</strain>
    </source>
</reference>
<dbReference type="EMBL" id="JACOGA010000003">
    <property type="protein sequence ID" value="MBC3872665.1"/>
    <property type="molecule type" value="Genomic_DNA"/>
</dbReference>
<keyword evidence="1" id="KW-1133">Transmembrane helix</keyword>
<accession>A0ABR6Y7R8</accession>
<evidence type="ECO:0000313" key="3">
    <source>
        <dbReference type="Proteomes" id="UP000624279"/>
    </source>
</evidence>
<keyword evidence="1" id="KW-0812">Transmembrane</keyword>
<keyword evidence="1" id="KW-0472">Membrane</keyword>
<sequence length="325" mass="37320">MLIPNYWAEASVKARRENKQITVRRFGWSEQSQEDAQNNAEARAQDALTRLVAGEKLERREPKVAYNGALGVPIREEVLSRHKDAVITRNLYGARCLNTPNVLFADIDFVVQKMPSSFYWGVFFSVIAALVIARIYFSLGFTFLFALATWFISHKLALWLWSQKVKASPSAEQSAMQRVDAFLEKHSDWHVRIYRTPAGLRLLAMHKTFGPDEPEVATVFKEIQADKIYVQMCSNQHCFRARVSPKPWRIGIDSHLKPRPGVWPINPQRLPDRIRWVAEYERKAQTYASCRFLIAKGSGKIDATAEEIRQLHDELCRANSDFPLA</sequence>
<evidence type="ECO:0000313" key="2">
    <source>
        <dbReference type="EMBL" id="MBC3872665.1"/>
    </source>
</evidence>
<proteinExistence type="predicted"/>